<protein>
    <recommendedName>
        <fullName evidence="4">DUF3784 domain-containing protein</fullName>
    </recommendedName>
</protein>
<feature type="transmembrane region" description="Helical" evidence="1">
    <location>
        <begin position="56"/>
        <end position="74"/>
    </location>
</feature>
<keyword evidence="3" id="KW-1185">Reference proteome</keyword>
<dbReference type="EMBL" id="SRJD01000017">
    <property type="protein sequence ID" value="TGA97015.1"/>
    <property type="molecule type" value="Genomic_DNA"/>
</dbReference>
<feature type="transmembrane region" description="Helical" evidence="1">
    <location>
        <begin position="6"/>
        <end position="27"/>
    </location>
</feature>
<gene>
    <name evidence="2" type="ORF">E4665_13295</name>
</gene>
<evidence type="ECO:0000313" key="2">
    <source>
        <dbReference type="EMBL" id="TGA97015.1"/>
    </source>
</evidence>
<dbReference type="Proteomes" id="UP000298347">
    <property type="component" value="Unassembled WGS sequence"/>
</dbReference>
<reference evidence="2 3" key="1">
    <citation type="journal article" date="2015" name="Int. J. Syst. Evol. Microbiol.">
        <title>Sporolactobacillus shoreae sp. nov. and Sporolactobacillus spathodeae sp. nov., two spore-forming lactic acid bacteria isolated from tree barks in Thailand.</title>
        <authorList>
            <person name="Thamacharoensuk T."/>
            <person name="Kitahara M."/>
            <person name="Ohkuma M."/>
            <person name="Thongchul N."/>
            <person name="Tanasupawat S."/>
        </authorList>
    </citation>
    <scope>NUCLEOTIDE SEQUENCE [LARGE SCALE GENOMIC DNA]</scope>
    <source>
        <strain evidence="2 3">BK92</strain>
    </source>
</reference>
<keyword evidence="1" id="KW-1133">Transmembrane helix</keyword>
<name>A0A4Z0GLT0_9BACL</name>
<sequence>MMYFELVVFLIALFLILFSTLNHFLILNRKLLSLEIGWRLGKEARHHALEWPVRKVSLLENLFFSVGFVIYMVFWKLDKGWIAMLIMLLIAMGLPLSRHFTLDRIRKTW</sequence>
<feature type="transmembrane region" description="Helical" evidence="1">
    <location>
        <begin position="80"/>
        <end position="97"/>
    </location>
</feature>
<organism evidence="2 3">
    <name type="scientific">Sporolactobacillus shoreae</name>
    <dbReference type="NCBI Taxonomy" id="1465501"/>
    <lineage>
        <taxon>Bacteria</taxon>
        <taxon>Bacillati</taxon>
        <taxon>Bacillota</taxon>
        <taxon>Bacilli</taxon>
        <taxon>Bacillales</taxon>
        <taxon>Sporolactobacillaceae</taxon>
        <taxon>Sporolactobacillus</taxon>
    </lineage>
</organism>
<keyword evidence="1" id="KW-0812">Transmembrane</keyword>
<keyword evidence="1" id="KW-0472">Membrane</keyword>
<evidence type="ECO:0008006" key="4">
    <source>
        <dbReference type="Google" id="ProtNLM"/>
    </source>
</evidence>
<dbReference type="RefSeq" id="WP_135349284.1">
    <property type="nucleotide sequence ID" value="NZ_SRJD01000017.1"/>
</dbReference>
<dbReference type="AlphaFoldDB" id="A0A4Z0GLT0"/>
<evidence type="ECO:0000256" key="1">
    <source>
        <dbReference type="SAM" id="Phobius"/>
    </source>
</evidence>
<comment type="caution">
    <text evidence="2">The sequence shown here is derived from an EMBL/GenBank/DDBJ whole genome shotgun (WGS) entry which is preliminary data.</text>
</comment>
<evidence type="ECO:0000313" key="3">
    <source>
        <dbReference type="Proteomes" id="UP000298347"/>
    </source>
</evidence>
<proteinExistence type="predicted"/>
<accession>A0A4Z0GLT0</accession>